<feature type="region of interest" description="Disordered" evidence="1">
    <location>
        <begin position="1"/>
        <end position="20"/>
    </location>
</feature>
<protein>
    <submittedName>
        <fullName evidence="2">Uncharacterized protein</fullName>
    </submittedName>
</protein>
<name>A0A5S9MFB1_BACIA</name>
<organism evidence="2 3">
    <name type="scientific">Bacillus safensis</name>
    <dbReference type="NCBI Taxonomy" id="561879"/>
    <lineage>
        <taxon>Bacteria</taxon>
        <taxon>Bacillati</taxon>
        <taxon>Bacillota</taxon>
        <taxon>Bacilli</taxon>
        <taxon>Bacillales</taxon>
        <taxon>Bacillaceae</taxon>
        <taxon>Bacillus</taxon>
    </lineage>
</organism>
<proteinExistence type="predicted"/>
<sequence length="49" mass="5633">MKRKNLKPKSHDDEQKVSFPYDSIGELSAYDNHPGDQGTELFERGKILL</sequence>
<dbReference type="AlphaFoldDB" id="A0A5S9MFB1"/>
<evidence type="ECO:0000313" key="2">
    <source>
        <dbReference type="EMBL" id="BBP91783.1"/>
    </source>
</evidence>
<gene>
    <name evidence="2" type="ORF">BsIDN1_54010</name>
</gene>
<dbReference type="Proteomes" id="UP000464658">
    <property type="component" value="Chromosome"/>
</dbReference>
<evidence type="ECO:0000313" key="3">
    <source>
        <dbReference type="Proteomes" id="UP000464658"/>
    </source>
</evidence>
<dbReference type="EMBL" id="AP021906">
    <property type="protein sequence ID" value="BBP91783.1"/>
    <property type="molecule type" value="Genomic_DNA"/>
</dbReference>
<accession>A0A5S9MFB1</accession>
<evidence type="ECO:0000256" key="1">
    <source>
        <dbReference type="SAM" id="MobiDB-lite"/>
    </source>
</evidence>
<reference evidence="2 3" key="1">
    <citation type="submission" date="2019-12" db="EMBL/GenBank/DDBJ databases">
        <title>Full genome sequence of a Bacillus safensis strain isolated from commercially available natto in Indonesia.</title>
        <authorList>
            <person name="Yoshida M."/>
            <person name="Uomi M."/>
            <person name="Waturangi D."/>
            <person name="Ekaputri J.J."/>
            <person name="Setiamarga D.H.E."/>
        </authorList>
    </citation>
    <scope>NUCLEOTIDE SEQUENCE [LARGE SCALE GENOMIC DNA]</scope>
    <source>
        <strain evidence="2 3">IDN1</strain>
    </source>
</reference>